<keyword evidence="6" id="KW-0812">Transmembrane</keyword>
<dbReference type="GO" id="GO:0098797">
    <property type="term" value="C:plasma membrane protein complex"/>
    <property type="evidence" value="ECO:0007669"/>
    <property type="project" value="TreeGrafter"/>
</dbReference>
<gene>
    <name evidence="12" type="ORF">CLV90_3694</name>
</gene>
<name>A0A4R7JL37_9FLAO</name>
<reference evidence="12 13" key="1">
    <citation type="submission" date="2019-03" db="EMBL/GenBank/DDBJ databases">
        <title>Genomic Encyclopedia of Archaeal and Bacterial Type Strains, Phase II (KMG-II): from individual species to whole genera.</title>
        <authorList>
            <person name="Goeker M."/>
        </authorList>
    </citation>
    <scope>NUCLEOTIDE SEQUENCE [LARGE SCALE GENOMIC DNA]</scope>
    <source>
        <strain evidence="12 13">DSM 25233</strain>
    </source>
</reference>
<sequence length="271" mass="31136">MKLKASLLLIVCTFISMNCFSQDDSIYFPQEEIIIDECADALDKNDCLSLKIENEVLDVLEGLLKKRNQEIDTLKTRITFELINLNQINVERIHTYINDKKLNKKFSKELNQRIAELHVLRVDNKKPIKNRPKYSLNYDYLTNDNLLKKIPLDSSSIFKGGVIEEVPLFPNQTRVNDLTDRKTFNILMQLHIGSNFVYPKEALEKKISGRVSIMFTIDKEGNVGDIKTKGPAPILENEARRIISLLPKFQIGSQNGVPKKVPYSIPINFKL</sequence>
<keyword evidence="3" id="KW-0813">Transport</keyword>
<comment type="caution">
    <text evidence="12">The sequence shown here is derived from an EMBL/GenBank/DDBJ whole genome shotgun (WGS) entry which is preliminary data.</text>
</comment>
<dbReference type="GO" id="GO:0015031">
    <property type="term" value="P:protein transport"/>
    <property type="evidence" value="ECO:0007669"/>
    <property type="project" value="UniProtKB-KW"/>
</dbReference>
<dbReference type="GO" id="GO:0055085">
    <property type="term" value="P:transmembrane transport"/>
    <property type="evidence" value="ECO:0007669"/>
    <property type="project" value="InterPro"/>
</dbReference>
<feature type="chain" id="PRO_5020824074" evidence="10">
    <location>
        <begin position="22"/>
        <end position="271"/>
    </location>
</feature>
<dbReference type="PANTHER" id="PTHR33446:SF2">
    <property type="entry name" value="PROTEIN TONB"/>
    <property type="match status" value="1"/>
</dbReference>
<keyword evidence="10" id="KW-0732">Signal</keyword>
<evidence type="ECO:0000256" key="1">
    <source>
        <dbReference type="ARBA" id="ARBA00004383"/>
    </source>
</evidence>
<comment type="subcellular location">
    <subcellularLocation>
        <location evidence="1">Cell inner membrane</location>
        <topology evidence="1">Single-pass membrane protein</topology>
        <orientation evidence="1">Periplasmic side</orientation>
    </subcellularLocation>
</comment>
<organism evidence="12 13">
    <name type="scientific">Maribacter spongiicola</name>
    <dbReference type="NCBI Taxonomy" id="1206753"/>
    <lineage>
        <taxon>Bacteria</taxon>
        <taxon>Pseudomonadati</taxon>
        <taxon>Bacteroidota</taxon>
        <taxon>Flavobacteriia</taxon>
        <taxon>Flavobacteriales</taxon>
        <taxon>Flavobacteriaceae</taxon>
        <taxon>Maribacter</taxon>
    </lineage>
</organism>
<feature type="signal peptide" evidence="10">
    <location>
        <begin position="1"/>
        <end position="21"/>
    </location>
</feature>
<dbReference type="EMBL" id="SOAY01000016">
    <property type="protein sequence ID" value="TDT38720.1"/>
    <property type="molecule type" value="Genomic_DNA"/>
</dbReference>
<feature type="domain" description="TonB C-terminal" evidence="11">
    <location>
        <begin position="183"/>
        <end position="271"/>
    </location>
</feature>
<dbReference type="GO" id="GO:0031992">
    <property type="term" value="F:energy transducer activity"/>
    <property type="evidence" value="ECO:0007669"/>
    <property type="project" value="TreeGrafter"/>
</dbReference>
<dbReference type="Proteomes" id="UP000294749">
    <property type="component" value="Unassembled WGS sequence"/>
</dbReference>
<dbReference type="InterPro" id="IPR051045">
    <property type="entry name" value="TonB-dependent_transducer"/>
</dbReference>
<proteinExistence type="inferred from homology"/>
<dbReference type="InterPro" id="IPR037682">
    <property type="entry name" value="TonB_C"/>
</dbReference>
<dbReference type="Pfam" id="PF03544">
    <property type="entry name" value="TonB_C"/>
    <property type="match status" value="1"/>
</dbReference>
<evidence type="ECO:0000256" key="8">
    <source>
        <dbReference type="ARBA" id="ARBA00022989"/>
    </source>
</evidence>
<evidence type="ECO:0000256" key="7">
    <source>
        <dbReference type="ARBA" id="ARBA00022927"/>
    </source>
</evidence>
<evidence type="ECO:0000256" key="4">
    <source>
        <dbReference type="ARBA" id="ARBA00022475"/>
    </source>
</evidence>
<dbReference type="SUPFAM" id="SSF74653">
    <property type="entry name" value="TolA/TonB C-terminal domain"/>
    <property type="match status" value="1"/>
</dbReference>
<dbReference type="PANTHER" id="PTHR33446">
    <property type="entry name" value="PROTEIN TONB-RELATED"/>
    <property type="match status" value="1"/>
</dbReference>
<evidence type="ECO:0000256" key="2">
    <source>
        <dbReference type="ARBA" id="ARBA00006555"/>
    </source>
</evidence>
<dbReference type="NCBIfam" id="TIGR01352">
    <property type="entry name" value="tonB_Cterm"/>
    <property type="match status" value="1"/>
</dbReference>
<evidence type="ECO:0000259" key="11">
    <source>
        <dbReference type="PROSITE" id="PS52015"/>
    </source>
</evidence>
<evidence type="ECO:0000256" key="6">
    <source>
        <dbReference type="ARBA" id="ARBA00022692"/>
    </source>
</evidence>
<protein>
    <submittedName>
        <fullName evidence="12">Protein TonB</fullName>
    </submittedName>
</protein>
<dbReference type="PROSITE" id="PS52015">
    <property type="entry name" value="TONB_CTD"/>
    <property type="match status" value="1"/>
</dbReference>
<dbReference type="RefSeq" id="WP_133688913.1">
    <property type="nucleotide sequence ID" value="NZ_SOAY01000016.1"/>
</dbReference>
<accession>A0A4R7JL37</accession>
<dbReference type="Gene3D" id="3.30.1150.10">
    <property type="match status" value="1"/>
</dbReference>
<dbReference type="OrthoDB" id="1522859at2"/>
<dbReference type="InterPro" id="IPR006260">
    <property type="entry name" value="TonB/TolA_C"/>
</dbReference>
<comment type="similarity">
    <text evidence="2">Belongs to the TonB family.</text>
</comment>
<evidence type="ECO:0000256" key="10">
    <source>
        <dbReference type="SAM" id="SignalP"/>
    </source>
</evidence>
<evidence type="ECO:0000256" key="5">
    <source>
        <dbReference type="ARBA" id="ARBA00022519"/>
    </source>
</evidence>
<dbReference type="AlphaFoldDB" id="A0A4R7JL37"/>
<keyword evidence="9" id="KW-0472">Membrane</keyword>
<evidence type="ECO:0000256" key="9">
    <source>
        <dbReference type="ARBA" id="ARBA00023136"/>
    </source>
</evidence>
<keyword evidence="4" id="KW-1003">Cell membrane</keyword>
<keyword evidence="13" id="KW-1185">Reference proteome</keyword>
<evidence type="ECO:0000313" key="12">
    <source>
        <dbReference type="EMBL" id="TDT38720.1"/>
    </source>
</evidence>
<evidence type="ECO:0000256" key="3">
    <source>
        <dbReference type="ARBA" id="ARBA00022448"/>
    </source>
</evidence>
<evidence type="ECO:0000313" key="13">
    <source>
        <dbReference type="Proteomes" id="UP000294749"/>
    </source>
</evidence>
<keyword evidence="7" id="KW-0653">Protein transport</keyword>
<keyword evidence="5" id="KW-0997">Cell inner membrane</keyword>
<keyword evidence="8" id="KW-1133">Transmembrane helix</keyword>